<feature type="transmembrane region" description="Helical" evidence="1">
    <location>
        <begin position="43"/>
        <end position="62"/>
    </location>
</feature>
<dbReference type="Proteomes" id="UP000230941">
    <property type="component" value="Unassembled WGS sequence"/>
</dbReference>
<dbReference type="EMBL" id="PFWG01000054">
    <property type="protein sequence ID" value="PJA63701.1"/>
    <property type="molecule type" value="Genomic_DNA"/>
</dbReference>
<evidence type="ECO:0000313" key="4">
    <source>
        <dbReference type="Proteomes" id="UP000230941"/>
    </source>
</evidence>
<evidence type="ECO:0000259" key="2">
    <source>
        <dbReference type="Pfam" id="PF00149"/>
    </source>
</evidence>
<keyword evidence="1" id="KW-0472">Membrane</keyword>
<comment type="caution">
    <text evidence="3">The sequence shown here is derived from an EMBL/GenBank/DDBJ whole genome shotgun (WGS) entry which is preliminary data.</text>
</comment>
<evidence type="ECO:0000256" key="1">
    <source>
        <dbReference type="SAM" id="Phobius"/>
    </source>
</evidence>
<dbReference type="InterPro" id="IPR029052">
    <property type="entry name" value="Metallo-depent_PP-like"/>
</dbReference>
<feature type="transmembrane region" description="Helical" evidence="1">
    <location>
        <begin position="74"/>
        <end position="98"/>
    </location>
</feature>
<protein>
    <recommendedName>
        <fullName evidence="2">Calcineurin-like phosphoesterase domain-containing protein</fullName>
    </recommendedName>
</protein>
<dbReference type="Gene3D" id="3.60.21.10">
    <property type="match status" value="1"/>
</dbReference>
<evidence type="ECO:0000313" key="3">
    <source>
        <dbReference type="EMBL" id="PJA63701.1"/>
    </source>
</evidence>
<dbReference type="InterPro" id="IPR004843">
    <property type="entry name" value="Calcineurin-like_PHP"/>
</dbReference>
<dbReference type="SUPFAM" id="SSF56300">
    <property type="entry name" value="Metallo-dependent phosphatases"/>
    <property type="match status" value="1"/>
</dbReference>
<feature type="transmembrane region" description="Helical" evidence="1">
    <location>
        <begin position="110"/>
        <end position="130"/>
    </location>
</feature>
<keyword evidence="1" id="KW-1133">Transmembrane helix</keyword>
<dbReference type="PANTHER" id="PTHR31302">
    <property type="entry name" value="TRANSMEMBRANE PROTEIN WITH METALLOPHOSPHOESTERASE DOMAIN-RELATED"/>
    <property type="match status" value="1"/>
</dbReference>
<name>A0A2M7YL57_9BACT</name>
<sequence>MTSFMYYIALFIVLLLIVLFGGHYFLYFSVVRFFAISGILKKVLLVSIVFLSVSFIFALLLAQLNEGFLVKVFYFISSFWLSFLFYFILAAAAVWLIFWAGKIFDLNVNFSFWAVIFFISAFSVSLYGIWNAFNLQVRDITVDIPNLPSVWENKRIVQISDLHLGLIYREALMKNLVEKINFIKPEIVVITGDLFDSMDGQFDFLPEWLNKIQAEKGIYFVTGNHETYLGVNEVFSVLEKTKITVLRDEVVDLDGLKLIGIDYPDRSENKDVIAVLNSLRKDFFNQPNILLYHSPVFINQFKEAGINLQLSGHTHGGQIFPMNLIAKFIYKGYSYGFHQIGDYALYATSGAGTWGPTMRIGTHSEIVVITIK</sequence>
<reference evidence="4" key="1">
    <citation type="submission" date="2017-09" db="EMBL/GenBank/DDBJ databases">
        <title>Depth-based differentiation of microbial function through sediment-hosted aquifers and enrichment of novel symbionts in the deep terrestrial subsurface.</title>
        <authorList>
            <person name="Probst A.J."/>
            <person name="Ladd B."/>
            <person name="Jarett J.K."/>
            <person name="Geller-Mcgrath D.E."/>
            <person name="Sieber C.M.K."/>
            <person name="Emerson J.B."/>
            <person name="Anantharaman K."/>
            <person name="Thomas B.C."/>
            <person name="Malmstrom R."/>
            <person name="Stieglmeier M."/>
            <person name="Klingl A."/>
            <person name="Woyke T."/>
            <person name="Ryan C.M."/>
            <person name="Banfield J.F."/>
        </authorList>
    </citation>
    <scope>NUCLEOTIDE SEQUENCE [LARGE SCALE GENOMIC DNA]</scope>
</reference>
<dbReference type="PANTHER" id="PTHR31302:SF0">
    <property type="entry name" value="TRANSMEMBRANE PROTEIN WITH METALLOPHOSPHOESTERASE DOMAIN"/>
    <property type="match status" value="1"/>
</dbReference>
<dbReference type="AlphaFoldDB" id="A0A2M7YL57"/>
<dbReference type="Pfam" id="PF00149">
    <property type="entry name" value="Metallophos"/>
    <property type="match status" value="1"/>
</dbReference>
<gene>
    <name evidence="3" type="ORF">CO160_02400</name>
</gene>
<keyword evidence="1" id="KW-0812">Transmembrane</keyword>
<proteinExistence type="predicted"/>
<feature type="transmembrane region" description="Helical" evidence="1">
    <location>
        <begin position="6"/>
        <end position="31"/>
    </location>
</feature>
<dbReference type="GO" id="GO:0016787">
    <property type="term" value="F:hydrolase activity"/>
    <property type="evidence" value="ECO:0007669"/>
    <property type="project" value="InterPro"/>
</dbReference>
<dbReference type="CDD" id="cd07385">
    <property type="entry name" value="MPP_YkuE_C"/>
    <property type="match status" value="1"/>
</dbReference>
<accession>A0A2M7YL57</accession>
<organism evidence="3 4">
    <name type="scientific">Candidatus Portnoybacteria bacterium CG_4_9_14_3_um_filter_43_11</name>
    <dbReference type="NCBI Taxonomy" id="1974805"/>
    <lineage>
        <taxon>Bacteria</taxon>
        <taxon>Candidatus Portnoyibacteriota</taxon>
    </lineage>
</organism>
<feature type="domain" description="Calcineurin-like phosphoesterase" evidence="2">
    <location>
        <begin position="155"/>
        <end position="316"/>
    </location>
</feature>
<dbReference type="InterPro" id="IPR051158">
    <property type="entry name" value="Metallophosphoesterase_sf"/>
</dbReference>